<protein>
    <submittedName>
        <fullName evidence="4">GNAT family N-acetyltransferase</fullName>
    </submittedName>
</protein>
<dbReference type="PROSITE" id="PS51186">
    <property type="entry name" value="GNAT"/>
    <property type="match status" value="1"/>
</dbReference>
<evidence type="ECO:0000256" key="1">
    <source>
        <dbReference type="ARBA" id="ARBA00022679"/>
    </source>
</evidence>
<dbReference type="SUPFAM" id="SSF55729">
    <property type="entry name" value="Acyl-CoA N-acyltransferases (Nat)"/>
    <property type="match status" value="1"/>
</dbReference>
<keyword evidence="1" id="KW-0808">Transferase</keyword>
<dbReference type="InterPro" id="IPR050832">
    <property type="entry name" value="Bact_Acetyltransf"/>
</dbReference>
<accession>A0A8J6U4E7</accession>
<dbReference type="InterPro" id="IPR016181">
    <property type="entry name" value="Acyl_CoA_acyltransferase"/>
</dbReference>
<dbReference type="GO" id="GO:0016747">
    <property type="term" value="F:acyltransferase activity, transferring groups other than amino-acyl groups"/>
    <property type="evidence" value="ECO:0007669"/>
    <property type="project" value="InterPro"/>
</dbReference>
<reference evidence="4" key="1">
    <citation type="submission" date="2020-09" db="EMBL/GenBank/DDBJ databases">
        <title>Genome seq and assembly of Tianweitania sp.</title>
        <authorList>
            <person name="Chhetri G."/>
        </authorList>
    </citation>
    <scope>NUCLEOTIDE SEQUENCE</scope>
    <source>
        <strain evidence="4">Rool2</strain>
    </source>
</reference>
<dbReference type="Proteomes" id="UP000643405">
    <property type="component" value="Unassembled WGS sequence"/>
</dbReference>
<evidence type="ECO:0000313" key="4">
    <source>
        <dbReference type="EMBL" id="MBD0414175.1"/>
    </source>
</evidence>
<evidence type="ECO:0000259" key="3">
    <source>
        <dbReference type="PROSITE" id="PS51186"/>
    </source>
</evidence>
<gene>
    <name evidence="4" type="ORF">ICI42_05865</name>
</gene>
<keyword evidence="2" id="KW-0012">Acyltransferase</keyword>
<dbReference type="RefSeq" id="WP_188163548.1">
    <property type="nucleotide sequence ID" value="NZ_JACVVX010000001.1"/>
</dbReference>
<sequence>MTELNQSALTIKLVRVATPGQWAAYHGIRRGVLFEARGRIAAYDEDHPDEQDENHHPLLFLAQGEAVGTARLDDHLDGSASVRLVAVTSQRQRQGLGRALMSDVEAYARQLGIERLRAYVAQDAVGFYAKLGWSMHNEKLPNPLMMKCLVEPQ</sequence>
<dbReference type="InterPro" id="IPR000182">
    <property type="entry name" value="GNAT_dom"/>
</dbReference>
<dbReference type="Pfam" id="PF00583">
    <property type="entry name" value="Acetyltransf_1"/>
    <property type="match status" value="1"/>
</dbReference>
<evidence type="ECO:0000256" key="2">
    <source>
        <dbReference type="ARBA" id="ARBA00023315"/>
    </source>
</evidence>
<dbReference type="Gene3D" id="3.40.630.30">
    <property type="match status" value="1"/>
</dbReference>
<keyword evidence="5" id="KW-1185">Reference proteome</keyword>
<evidence type="ECO:0000313" key="5">
    <source>
        <dbReference type="Proteomes" id="UP000643405"/>
    </source>
</evidence>
<name>A0A8J6U4E7_9HYPH</name>
<comment type="caution">
    <text evidence="4">The sequence shown here is derived from an EMBL/GenBank/DDBJ whole genome shotgun (WGS) entry which is preliminary data.</text>
</comment>
<dbReference type="AlphaFoldDB" id="A0A8J6U4E7"/>
<feature type="domain" description="N-acetyltransferase" evidence="3">
    <location>
        <begin position="12"/>
        <end position="151"/>
    </location>
</feature>
<organism evidence="4 5">
    <name type="scientific">Oryzicola mucosus</name>
    <dbReference type="NCBI Taxonomy" id="2767425"/>
    <lineage>
        <taxon>Bacteria</taxon>
        <taxon>Pseudomonadati</taxon>
        <taxon>Pseudomonadota</taxon>
        <taxon>Alphaproteobacteria</taxon>
        <taxon>Hyphomicrobiales</taxon>
        <taxon>Phyllobacteriaceae</taxon>
        <taxon>Oryzicola</taxon>
    </lineage>
</organism>
<dbReference type="PANTHER" id="PTHR43877">
    <property type="entry name" value="AMINOALKYLPHOSPHONATE N-ACETYLTRANSFERASE-RELATED-RELATED"/>
    <property type="match status" value="1"/>
</dbReference>
<proteinExistence type="predicted"/>
<dbReference type="EMBL" id="JACVVX010000001">
    <property type="protein sequence ID" value="MBD0414175.1"/>
    <property type="molecule type" value="Genomic_DNA"/>
</dbReference>
<dbReference type="CDD" id="cd04301">
    <property type="entry name" value="NAT_SF"/>
    <property type="match status" value="1"/>
</dbReference>